<organism evidence="1 2">
    <name type="scientific">Filibacter tadaridae</name>
    <dbReference type="NCBI Taxonomy" id="2483811"/>
    <lineage>
        <taxon>Bacteria</taxon>
        <taxon>Bacillati</taxon>
        <taxon>Bacillota</taxon>
        <taxon>Bacilli</taxon>
        <taxon>Bacillales</taxon>
        <taxon>Caryophanaceae</taxon>
        <taxon>Filibacter</taxon>
    </lineage>
</organism>
<dbReference type="EMBL" id="UXAV01000053">
    <property type="protein sequence ID" value="VDC33671.1"/>
    <property type="molecule type" value="Genomic_DNA"/>
</dbReference>
<keyword evidence="2" id="KW-1185">Reference proteome</keyword>
<proteinExistence type="predicted"/>
<evidence type="ECO:0000313" key="2">
    <source>
        <dbReference type="Proteomes" id="UP000270468"/>
    </source>
</evidence>
<sequence>MPKNKGSKERKVIQALFQQILQGKCKDGEFFSFNIAFDEKEPYIQSWIYTSDYCFSDVGVLKV</sequence>
<evidence type="ECO:0000313" key="1">
    <source>
        <dbReference type="EMBL" id="VDC33671.1"/>
    </source>
</evidence>
<gene>
    <name evidence="1" type="ORF">FILTAD_02982</name>
</gene>
<reference evidence="1 2" key="1">
    <citation type="submission" date="2018-11" db="EMBL/GenBank/DDBJ databases">
        <authorList>
            <person name="Criscuolo A."/>
        </authorList>
    </citation>
    <scope>NUCLEOTIDE SEQUENCE [LARGE SCALE GENOMIC DNA]</scope>
    <source>
        <strain evidence="1">ATB-66</strain>
    </source>
</reference>
<dbReference type="AlphaFoldDB" id="A0A3P5XFY9"/>
<name>A0A3P5XFY9_9BACL</name>
<accession>A0A3P5XFY9</accession>
<dbReference type="Proteomes" id="UP000270468">
    <property type="component" value="Unassembled WGS sequence"/>
</dbReference>
<protein>
    <submittedName>
        <fullName evidence="1">Uncharacterized protein</fullName>
    </submittedName>
</protein>